<keyword evidence="1" id="KW-0472">Membrane</keyword>
<keyword evidence="1" id="KW-1133">Transmembrane helix</keyword>
<dbReference type="InterPro" id="IPR025557">
    <property type="entry name" value="DUF4282"/>
</dbReference>
<dbReference type="AlphaFoldDB" id="A0A6J7RM04"/>
<sequence length="129" mass="13710">MSVPPVIPTSRDGFLSSLFDLSFTRLVTTRVVKGLYILLIVVVAIGLVASIVSAIISGSIAGVLISVVGGTLVALLTIIYGRIMLEVLLAIFRILETNREIAYLQRQQLMAIQPEAAAGDASQQFPSAP</sequence>
<evidence type="ECO:0000313" key="2">
    <source>
        <dbReference type="EMBL" id="CAB4335385.1"/>
    </source>
</evidence>
<dbReference type="EMBL" id="CAESAO010000007">
    <property type="protein sequence ID" value="CAB4335385.1"/>
    <property type="molecule type" value="Genomic_DNA"/>
</dbReference>
<accession>A0A6J7RM04</accession>
<feature type="transmembrane region" description="Helical" evidence="1">
    <location>
        <begin position="62"/>
        <end position="83"/>
    </location>
</feature>
<organism evidence="3">
    <name type="scientific">freshwater metagenome</name>
    <dbReference type="NCBI Taxonomy" id="449393"/>
    <lineage>
        <taxon>unclassified sequences</taxon>
        <taxon>metagenomes</taxon>
        <taxon>ecological metagenomes</taxon>
    </lineage>
</organism>
<protein>
    <submittedName>
        <fullName evidence="3">Unannotated protein</fullName>
    </submittedName>
</protein>
<dbReference type="EMBL" id="CAFBPX010000021">
    <property type="protein sequence ID" value="CAB5029847.1"/>
    <property type="molecule type" value="Genomic_DNA"/>
</dbReference>
<name>A0A6J7RM04_9ZZZZ</name>
<dbReference type="Pfam" id="PF14110">
    <property type="entry name" value="DUF4282"/>
    <property type="match status" value="1"/>
</dbReference>
<evidence type="ECO:0000256" key="1">
    <source>
        <dbReference type="SAM" id="Phobius"/>
    </source>
</evidence>
<keyword evidence="1" id="KW-0812">Transmembrane</keyword>
<reference evidence="3" key="1">
    <citation type="submission" date="2020-05" db="EMBL/GenBank/DDBJ databases">
        <authorList>
            <person name="Chiriac C."/>
            <person name="Salcher M."/>
            <person name="Ghai R."/>
            <person name="Kavagutti S V."/>
        </authorList>
    </citation>
    <scope>NUCLEOTIDE SEQUENCE</scope>
</reference>
<evidence type="ECO:0000313" key="3">
    <source>
        <dbReference type="EMBL" id="CAB5029847.1"/>
    </source>
</evidence>
<feature type="transmembrane region" description="Helical" evidence="1">
    <location>
        <begin position="35"/>
        <end position="56"/>
    </location>
</feature>
<proteinExistence type="predicted"/>
<gene>
    <name evidence="2" type="ORF">UFOPK3522_00145</name>
    <name evidence="3" type="ORF">UFOPK4175_00209</name>
</gene>